<feature type="transmembrane region" description="Helical" evidence="7">
    <location>
        <begin position="268"/>
        <end position="289"/>
    </location>
</feature>
<reference evidence="9" key="1">
    <citation type="submission" date="2017-02" db="UniProtKB">
        <authorList>
            <consortium name="WormBaseParasite"/>
        </authorList>
    </citation>
    <scope>IDENTIFICATION</scope>
</reference>
<comment type="similarity">
    <text evidence="2">Belongs to the nucleotide-sugar transporter family. SLC35A subfamily.</text>
</comment>
<feature type="transmembrane region" description="Helical" evidence="7">
    <location>
        <begin position="236"/>
        <end position="256"/>
    </location>
</feature>
<evidence type="ECO:0000256" key="2">
    <source>
        <dbReference type="ARBA" id="ARBA00009976"/>
    </source>
</evidence>
<feature type="transmembrane region" description="Helical" evidence="7">
    <location>
        <begin position="42"/>
        <end position="59"/>
    </location>
</feature>
<evidence type="ECO:0000256" key="7">
    <source>
        <dbReference type="SAM" id="Phobius"/>
    </source>
</evidence>
<feature type="transmembrane region" description="Helical" evidence="7">
    <location>
        <begin position="327"/>
        <end position="346"/>
    </location>
</feature>
<protein>
    <submittedName>
        <fullName evidence="9">Nucleotide-sugar transporter family protein</fullName>
    </submittedName>
</protein>
<evidence type="ECO:0000256" key="5">
    <source>
        <dbReference type="ARBA" id="ARBA00022989"/>
    </source>
</evidence>
<dbReference type="GO" id="GO:0000139">
    <property type="term" value="C:Golgi membrane"/>
    <property type="evidence" value="ECO:0007669"/>
    <property type="project" value="InterPro"/>
</dbReference>
<keyword evidence="6 7" id="KW-0472">Membrane</keyword>
<dbReference type="GO" id="GO:0015165">
    <property type="term" value="F:pyrimidine nucleotide-sugar transmembrane transporter activity"/>
    <property type="evidence" value="ECO:0007669"/>
    <property type="project" value="InterPro"/>
</dbReference>
<dbReference type="WBParaSite" id="PTRK_0001507800.1">
    <property type="protein sequence ID" value="PTRK_0001507800.1"/>
    <property type="gene ID" value="PTRK_0001507800"/>
</dbReference>
<comment type="subcellular location">
    <subcellularLocation>
        <location evidence="1">Membrane</location>
        <topology evidence="1">Multi-pass membrane protein</topology>
    </subcellularLocation>
</comment>
<feature type="transmembrane region" description="Helical" evidence="7">
    <location>
        <begin position="79"/>
        <end position="98"/>
    </location>
</feature>
<keyword evidence="5 7" id="KW-1133">Transmembrane helix</keyword>
<dbReference type="SUPFAM" id="SSF103481">
    <property type="entry name" value="Multidrug resistance efflux transporter EmrE"/>
    <property type="match status" value="1"/>
</dbReference>
<dbReference type="PIRSF" id="PIRSF005799">
    <property type="entry name" value="UDP-gal_transpt"/>
    <property type="match status" value="1"/>
</dbReference>
<evidence type="ECO:0000256" key="6">
    <source>
        <dbReference type="ARBA" id="ARBA00023136"/>
    </source>
</evidence>
<dbReference type="STRING" id="131310.A0A0N5A0S1"/>
<name>A0A0N5A0S1_PARTI</name>
<evidence type="ECO:0000256" key="3">
    <source>
        <dbReference type="ARBA" id="ARBA00022597"/>
    </source>
</evidence>
<dbReference type="AlphaFoldDB" id="A0A0N5A0S1"/>
<dbReference type="PANTHER" id="PTHR10231">
    <property type="entry name" value="NUCLEOTIDE-SUGAR TRANSMEMBRANE TRANSPORTER"/>
    <property type="match status" value="1"/>
</dbReference>
<dbReference type="InterPro" id="IPR037185">
    <property type="entry name" value="EmrE-like"/>
</dbReference>
<evidence type="ECO:0000256" key="4">
    <source>
        <dbReference type="ARBA" id="ARBA00022692"/>
    </source>
</evidence>
<accession>A0A0N5A0S1</accession>
<evidence type="ECO:0000313" key="8">
    <source>
        <dbReference type="Proteomes" id="UP000038045"/>
    </source>
</evidence>
<keyword evidence="3" id="KW-0813">Transport</keyword>
<evidence type="ECO:0000256" key="1">
    <source>
        <dbReference type="ARBA" id="ARBA00004141"/>
    </source>
</evidence>
<keyword evidence="8" id="KW-1185">Reference proteome</keyword>
<keyword evidence="4 7" id="KW-0812">Transmembrane</keyword>
<dbReference type="Pfam" id="PF04142">
    <property type="entry name" value="Nuc_sug_transp"/>
    <property type="match status" value="1"/>
</dbReference>
<feature type="transmembrane region" description="Helical" evidence="7">
    <location>
        <begin position="202"/>
        <end position="224"/>
    </location>
</feature>
<feature type="transmembrane region" description="Helical" evidence="7">
    <location>
        <begin position="177"/>
        <end position="196"/>
    </location>
</feature>
<feature type="transmembrane region" description="Helical" evidence="7">
    <location>
        <begin position="301"/>
        <end position="321"/>
    </location>
</feature>
<dbReference type="NCBIfam" id="TIGR00803">
    <property type="entry name" value="nst"/>
    <property type="match status" value="1"/>
</dbReference>
<organism evidence="8 9">
    <name type="scientific">Parastrongyloides trichosuri</name>
    <name type="common">Possum-specific nematode worm</name>
    <dbReference type="NCBI Taxonomy" id="131310"/>
    <lineage>
        <taxon>Eukaryota</taxon>
        <taxon>Metazoa</taxon>
        <taxon>Ecdysozoa</taxon>
        <taxon>Nematoda</taxon>
        <taxon>Chromadorea</taxon>
        <taxon>Rhabditida</taxon>
        <taxon>Tylenchina</taxon>
        <taxon>Panagrolaimomorpha</taxon>
        <taxon>Strongyloidoidea</taxon>
        <taxon>Strongyloididae</taxon>
        <taxon>Parastrongyloides</taxon>
    </lineage>
</organism>
<dbReference type="InterPro" id="IPR007271">
    <property type="entry name" value="Nuc_sug_transpt"/>
</dbReference>
<keyword evidence="3" id="KW-0762">Sugar transport</keyword>
<evidence type="ECO:0000313" key="9">
    <source>
        <dbReference type="WBParaSite" id="PTRK_0001507800.1"/>
    </source>
</evidence>
<dbReference type="Proteomes" id="UP000038045">
    <property type="component" value="Unplaced"/>
</dbReference>
<proteinExistence type="inferred from homology"/>
<sequence>MAFYSVKISPIDYDVKPKEIVIEPKSIDEDKLIVKNDNDKSFLFKIYIILGLTISWGLYNILIKYTVLDVKEEDQFFSPVLPVLCESLKLIFAFILYFRESNFSIKKFCNGIYNEIILKPKDFLKISPAAVGYILQNNLEIISAQNLDPGIYQVTSQIKIVSSALFMVLFLKQNQSFKRWICIFLMFVGIVISPLGEEMNKKLLIGLISVLITSIFTGFASVYFEKMLKNGTQSSLWLRSIQLYIWGIFSAIICLVSKNTSGIIEKGVFHGFTHIVWLSMIVLAIGGIYNSMIIKYINSLYKCFASTLTITLVSLISVFLFHVTLSLSFIISFSIVVLSVIAYNLVS</sequence>